<reference evidence="7 8" key="1">
    <citation type="submission" date="2023-07" db="EMBL/GenBank/DDBJ databases">
        <title>Sorghum-associated microbial communities from plants grown in Nebraska, USA.</title>
        <authorList>
            <person name="Schachtman D."/>
        </authorList>
    </citation>
    <scope>NUCLEOTIDE SEQUENCE [LARGE SCALE GENOMIC DNA]</scope>
    <source>
        <strain evidence="7 8">BE310</strain>
    </source>
</reference>
<dbReference type="Pfam" id="PF14489">
    <property type="entry name" value="QueF"/>
    <property type="match status" value="1"/>
</dbReference>
<dbReference type="SUPFAM" id="SSF55620">
    <property type="entry name" value="Tetrahydrobiopterin biosynthesis enzymes-like"/>
    <property type="match status" value="1"/>
</dbReference>
<name>A0ABU1ZFE0_9BURK</name>
<keyword evidence="4 5" id="KW-0560">Oxidoreductase</keyword>
<dbReference type="Proteomes" id="UP001180536">
    <property type="component" value="Unassembled WGS sequence"/>
</dbReference>
<gene>
    <name evidence="5" type="primary">queF</name>
    <name evidence="7" type="ORF">J2X16_004678</name>
</gene>
<protein>
    <recommendedName>
        <fullName evidence="5">NADPH-dependent 7-cyano-7-deazaguanine reductase</fullName>
        <ecNumber evidence="5">1.7.1.13</ecNumber>
    </recommendedName>
    <alternativeName>
        <fullName evidence="5">7-cyano-7-carbaguanine reductase</fullName>
    </alternativeName>
    <alternativeName>
        <fullName evidence="5">NADPH-dependent nitrile oxidoreductase</fullName>
    </alternativeName>
    <alternativeName>
        <fullName evidence="5">PreQ(0) reductase</fullName>
    </alternativeName>
</protein>
<organism evidence="7 8">
    <name type="scientific">Pelomonas aquatica</name>
    <dbReference type="NCBI Taxonomy" id="431058"/>
    <lineage>
        <taxon>Bacteria</taxon>
        <taxon>Pseudomonadati</taxon>
        <taxon>Pseudomonadota</taxon>
        <taxon>Betaproteobacteria</taxon>
        <taxon>Burkholderiales</taxon>
        <taxon>Sphaerotilaceae</taxon>
        <taxon>Roseateles</taxon>
    </lineage>
</organism>
<dbReference type="InterPro" id="IPR016856">
    <property type="entry name" value="QueF_type1"/>
</dbReference>
<dbReference type="Gene3D" id="3.30.1130.10">
    <property type="match status" value="1"/>
</dbReference>
<dbReference type="EMBL" id="JAVDXQ010000008">
    <property type="protein sequence ID" value="MDR7299308.1"/>
    <property type="molecule type" value="Genomic_DNA"/>
</dbReference>
<evidence type="ECO:0000313" key="7">
    <source>
        <dbReference type="EMBL" id="MDR7299308.1"/>
    </source>
</evidence>
<proteinExistence type="inferred from homology"/>
<dbReference type="EC" id="1.7.1.13" evidence="5"/>
<keyword evidence="8" id="KW-1185">Reference proteome</keyword>
<feature type="active site" description="Thioimide intermediate" evidence="5">
    <location>
        <position position="60"/>
    </location>
</feature>
<sequence length="165" mass="18887">MIMATKKSTAPVAKKNRPKMREVPKNPPTKPSKDILVFPNPNPERDYVIQFQVPEFTCHCPLTGQPDFAHFTIDMIADELCVELKSLKMYFWSYRNEGAFHEKVTNTILDDIIKVTDPRFIRITAKWYVRGGIYTNVVAEHRKPGWTPAPRVDLPAHGFESGMLG</sequence>
<dbReference type="InterPro" id="IPR029500">
    <property type="entry name" value="QueF"/>
</dbReference>
<evidence type="ECO:0000256" key="2">
    <source>
        <dbReference type="ARBA" id="ARBA00022785"/>
    </source>
</evidence>
<evidence type="ECO:0000313" key="8">
    <source>
        <dbReference type="Proteomes" id="UP001180536"/>
    </source>
</evidence>
<dbReference type="PANTHER" id="PTHR34354">
    <property type="entry name" value="NADPH-DEPENDENT 7-CYANO-7-DEAZAGUANINE REDUCTASE"/>
    <property type="match status" value="1"/>
</dbReference>
<comment type="function">
    <text evidence="5">Catalyzes the NADPH-dependent reduction of 7-cyano-7-deazaguanine (preQ0) to 7-aminomethyl-7-deazaguanine (preQ1).</text>
</comment>
<dbReference type="NCBIfam" id="TIGR03139">
    <property type="entry name" value="QueF-II"/>
    <property type="match status" value="1"/>
</dbReference>
<keyword evidence="3 5" id="KW-0521">NADP</keyword>
<comment type="caution">
    <text evidence="7">The sequence shown here is derived from an EMBL/GenBank/DDBJ whole genome shotgun (WGS) entry which is preliminary data.</text>
</comment>
<comment type="subcellular location">
    <subcellularLocation>
        <location evidence="5">Cytoplasm</location>
    </subcellularLocation>
</comment>
<feature type="active site" description="Proton donor" evidence="5">
    <location>
        <position position="67"/>
    </location>
</feature>
<keyword evidence="2 5" id="KW-0671">Queuosine biosynthesis</keyword>
<dbReference type="GO" id="GO:0033739">
    <property type="term" value="F:preQ1 synthase activity"/>
    <property type="evidence" value="ECO:0007669"/>
    <property type="project" value="UniProtKB-EC"/>
</dbReference>
<dbReference type="InterPro" id="IPR050084">
    <property type="entry name" value="NADPH_dep_7-cyano-7-deazaG_red"/>
</dbReference>
<evidence type="ECO:0000256" key="4">
    <source>
        <dbReference type="ARBA" id="ARBA00023002"/>
    </source>
</evidence>
<comment type="similarity">
    <text evidence="5">Belongs to the GTP cyclohydrolase I family. QueF type 1 subfamily.</text>
</comment>
<accession>A0ABU1ZFE0</accession>
<evidence type="ECO:0000256" key="3">
    <source>
        <dbReference type="ARBA" id="ARBA00022857"/>
    </source>
</evidence>
<dbReference type="PANTHER" id="PTHR34354:SF1">
    <property type="entry name" value="NADPH-DEPENDENT 7-CYANO-7-DEAZAGUANINE REDUCTASE"/>
    <property type="match status" value="1"/>
</dbReference>
<evidence type="ECO:0000256" key="6">
    <source>
        <dbReference type="SAM" id="MobiDB-lite"/>
    </source>
</evidence>
<evidence type="ECO:0000256" key="5">
    <source>
        <dbReference type="HAMAP-Rule" id="MF_00818"/>
    </source>
</evidence>
<dbReference type="HAMAP" id="MF_00818">
    <property type="entry name" value="QueF_type1"/>
    <property type="match status" value="1"/>
</dbReference>
<feature type="binding site" evidence="5">
    <location>
        <begin position="101"/>
        <end position="102"/>
    </location>
    <ligand>
        <name>substrate</name>
    </ligand>
</feature>
<dbReference type="InterPro" id="IPR043133">
    <property type="entry name" value="GTP-CH-I_C/QueF"/>
</dbReference>
<feature type="binding site" evidence="5">
    <location>
        <begin position="82"/>
        <end position="84"/>
    </location>
    <ligand>
        <name>substrate</name>
    </ligand>
</feature>
<comment type="catalytic activity">
    <reaction evidence="5">
        <text>7-aminomethyl-7-carbaguanine + 2 NADP(+) = 7-cyano-7-carbaguanine + 2 NADPH + 3 H(+)</text>
        <dbReference type="Rhea" id="RHEA:13409"/>
        <dbReference type="ChEBI" id="CHEBI:15378"/>
        <dbReference type="ChEBI" id="CHEBI:45075"/>
        <dbReference type="ChEBI" id="CHEBI:57783"/>
        <dbReference type="ChEBI" id="CHEBI:58349"/>
        <dbReference type="ChEBI" id="CHEBI:58703"/>
        <dbReference type="EC" id="1.7.1.13"/>
    </reaction>
</comment>
<feature type="region of interest" description="Disordered" evidence="6">
    <location>
        <begin position="1"/>
        <end position="34"/>
    </location>
</feature>
<keyword evidence="1 5" id="KW-0963">Cytoplasm</keyword>
<evidence type="ECO:0000256" key="1">
    <source>
        <dbReference type="ARBA" id="ARBA00022490"/>
    </source>
</evidence>
<comment type="pathway">
    <text evidence="5">tRNA modification; tRNA-queuosine biosynthesis.</text>
</comment>